<organism evidence="7 8">
    <name type="scientific">Ancylostoma caninum</name>
    <name type="common">Dog hookworm</name>
    <dbReference type="NCBI Taxonomy" id="29170"/>
    <lineage>
        <taxon>Eukaryota</taxon>
        <taxon>Metazoa</taxon>
        <taxon>Ecdysozoa</taxon>
        <taxon>Nematoda</taxon>
        <taxon>Chromadorea</taxon>
        <taxon>Rhabditida</taxon>
        <taxon>Rhabditina</taxon>
        <taxon>Rhabditomorpha</taxon>
        <taxon>Strongyloidea</taxon>
        <taxon>Ancylostomatidae</taxon>
        <taxon>Ancylostomatinae</taxon>
        <taxon>Ancylostoma</taxon>
    </lineage>
</organism>
<proteinExistence type="predicted"/>
<name>A0A368GS61_ANCCA</name>
<dbReference type="GO" id="GO:0004674">
    <property type="term" value="F:protein serine/threonine kinase activity"/>
    <property type="evidence" value="ECO:0007669"/>
    <property type="project" value="UniProtKB-KW"/>
</dbReference>
<dbReference type="AlphaFoldDB" id="A0A368GS61"/>
<dbReference type="PROSITE" id="PS50011">
    <property type="entry name" value="PROTEIN_KINASE_DOM"/>
    <property type="match status" value="1"/>
</dbReference>
<dbReference type="PANTHER" id="PTHR24342">
    <property type="entry name" value="SERINE/THREONINE-PROTEIN KINASE 17"/>
    <property type="match status" value="1"/>
</dbReference>
<evidence type="ECO:0000313" key="7">
    <source>
        <dbReference type="EMBL" id="RCN47222.1"/>
    </source>
</evidence>
<feature type="domain" description="Protein kinase" evidence="6">
    <location>
        <begin position="1"/>
        <end position="222"/>
    </location>
</feature>
<dbReference type="Gene3D" id="1.10.510.10">
    <property type="entry name" value="Transferase(Phosphotransferase) domain 1"/>
    <property type="match status" value="1"/>
</dbReference>
<accession>A0A368GS61</accession>
<dbReference type="GO" id="GO:0005634">
    <property type="term" value="C:nucleus"/>
    <property type="evidence" value="ECO:0007669"/>
    <property type="project" value="TreeGrafter"/>
</dbReference>
<comment type="caution">
    <text evidence="7">The sequence shown here is derived from an EMBL/GenBank/DDBJ whole genome shotgun (WGS) entry which is preliminary data.</text>
</comment>
<dbReference type="InterPro" id="IPR011009">
    <property type="entry name" value="Kinase-like_dom_sf"/>
</dbReference>
<evidence type="ECO:0000256" key="5">
    <source>
        <dbReference type="ARBA" id="ARBA00022840"/>
    </source>
</evidence>
<keyword evidence="3" id="KW-0547">Nucleotide-binding</keyword>
<evidence type="ECO:0000313" key="8">
    <source>
        <dbReference type="Proteomes" id="UP000252519"/>
    </source>
</evidence>
<protein>
    <recommendedName>
        <fullName evidence="6">Protein kinase domain-containing protein</fullName>
    </recommendedName>
</protein>
<reference evidence="7 8" key="1">
    <citation type="submission" date="2014-10" db="EMBL/GenBank/DDBJ databases">
        <title>Draft genome of the hookworm Ancylostoma caninum.</title>
        <authorList>
            <person name="Mitreva M."/>
        </authorList>
    </citation>
    <scope>NUCLEOTIDE SEQUENCE [LARGE SCALE GENOMIC DNA]</scope>
    <source>
        <strain evidence="7 8">Baltimore</strain>
    </source>
</reference>
<evidence type="ECO:0000259" key="6">
    <source>
        <dbReference type="PROSITE" id="PS50011"/>
    </source>
</evidence>
<keyword evidence="1" id="KW-0723">Serine/threonine-protein kinase</keyword>
<keyword evidence="5" id="KW-0067">ATP-binding</keyword>
<dbReference type="GO" id="GO:0005524">
    <property type="term" value="F:ATP binding"/>
    <property type="evidence" value="ECO:0007669"/>
    <property type="project" value="UniProtKB-KW"/>
</dbReference>
<evidence type="ECO:0000256" key="2">
    <source>
        <dbReference type="ARBA" id="ARBA00022679"/>
    </source>
</evidence>
<feature type="non-terminal residue" evidence="7">
    <location>
        <position position="1"/>
    </location>
</feature>
<dbReference type="Pfam" id="PF00069">
    <property type="entry name" value="Pkinase"/>
    <property type="match status" value="1"/>
</dbReference>
<keyword evidence="8" id="KW-1185">Reference proteome</keyword>
<dbReference type="InterPro" id="IPR000719">
    <property type="entry name" value="Prot_kinase_dom"/>
</dbReference>
<dbReference type="STRING" id="29170.A0A368GS61"/>
<keyword evidence="2" id="KW-0808">Transferase</keyword>
<dbReference type="PANTHER" id="PTHR24342:SF14">
    <property type="entry name" value="DEATH-ASSOCIATED PROTEIN KINASE DAPK-1"/>
    <property type="match status" value="1"/>
</dbReference>
<evidence type="ECO:0000256" key="3">
    <source>
        <dbReference type="ARBA" id="ARBA00022741"/>
    </source>
</evidence>
<dbReference type="GO" id="GO:0043065">
    <property type="term" value="P:positive regulation of apoptotic process"/>
    <property type="evidence" value="ECO:0007669"/>
    <property type="project" value="TreeGrafter"/>
</dbReference>
<dbReference type="OrthoDB" id="504170at2759"/>
<gene>
    <name evidence="7" type="ORF">ANCCAN_06802</name>
</gene>
<keyword evidence="4" id="KW-0418">Kinase</keyword>
<dbReference type="GO" id="GO:0035556">
    <property type="term" value="P:intracellular signal transduction"/>
    <property type="evidence" value="ECO:0007669"/>
    <property type="project" value="TreeGrafter"/>
</dbReference>
<dbReference type="SUPFAM" id="SSF56112">
    <property type="entry name" value="Protein kinase-like (PK-like)"/>
    <property type="match status" value="1"/>
</dbReference>
<dbReference type="SMART" id="SM00220">
    <property type="entry name" value="S_TKc"/>
    <property type="match status" value="1"/>
</dbReference>
<dbReference type="EMBL" id="JOJR01000066">
    <property type="protein sequence ID" value="RCN47222.1"/>
    <property type="molecule type" value="Genomic_DNA"/>
</dbReference>
<sequence length="256" mass="28859">YGRAHKHRSPDICKPRVSTETNTLFSHTYIQCLLITITFSATSALLDSFAHPGVSIGEPIGQDRERMVQIFVRQLLLALKHMHDMRIAHLDLRPETILLQDNKLKLADFGQSRRLLRGLITGTIQGSPEFVSPEIVRGYPLTLATDMWSVGTLTYVLLTGISPFHGDNDNETLANVNNCAYSVKGEEWQPFTAEAADFVKSLLKEIPAERLTVDEALEHPWLSDPNLKTVPLSADSLREFKYQHKWLVCSGFILFD</sequence>
<dbReference type="Proteomes" id="UP000252519">
    <property type="component" value="Unassembled WGS sequence"/>
</dbReference>
<evidence type="ECO:0000256" key="4">
    <source>
        <dbReference type="ARBA" id="ARBA00022777"/>
    </source>
</evidence>
<evidence type="ECO:0000256" key="1">
    <source>
        <dbReference type="ARBA" id="ARBA00022527"/>
    </source>
</evidence>